<dbReference type="GO" id="GO:0071424">
    <property type="term" value="F:rRNA (cytosine-N4-)-methyltransferase activity"/>
    <property type="evidence" value="ECO:0007669"/>
    <property type="project" value="UniProtKB-UniRule"/>
</dbReference>
<dbReference type="Gene3D" id="3.40.50.150">
    <property type="entry name" value="Vaccinia Virus protein VP39"/>
    <property type="match status" value="1"/>
</dbReference>
<feature type="binding site" evidence="7">
    <location>
        <position position="52"/>
    </location>
    <ligand>
        <name>S-adenosyl-L-methionine</name>
        <dbReference type="ChEBI" id="CHEBI:59789"/>
    </ligand>
</feature>
<comment type="subcellular location">
    <subcellularLocation>
        <location evidence="7">Cytoplasm</location>
    </subcellularLocation>
</comment>
<keyword evidence="4 7" id="KW-0489">Methyltransferase</keyword>
<comment type="caution">
    <text evidence="8">The sequence shown here is derived from an EMBL/GenBank/DDBJ whole genome shotgun (WGS) entry which is preliminary data.</text>
</comment>
<comment type="similarity">
    <text evidence="1 7">Belongs to the methyltransferase superfamily. RsmH family.</text>
</comment>
<dbReference type="Pfam" id="PF01795">
    <property type="entry name" value="Methyltransf_5"/>
    <property type="match status" value="1"/>
</dbReference>
<sequence length="310" mass="35408">MEFHHVSVLLNEVIEGLNIKENGIYVDGTLGGAGHSLEIVKRLKDGKLIGIDQDLDALEKASKVLEPYQEKINLIHSNYENIQQVLDDINIPKVDGILLDLGVSSYQLDENTRGFSYNKDAPLDMRMDSTSEFSAWDVVNKYPKEELEGIIFKYGEERWAKRIAEFIVNEREIKPINSTLELVSVIKKAIPKKARMEGHHPAKKTFQAIRIEVNRELEVLECSIENMVNLLNSGGRLAIITFHSLEDRIVKDKYKELYKDCICPPDLPQCICDKKREIEIITRKPIVPSLDEIESNPRSRSAKLRIAEKL</sequence>
<dbReference type="RefSeq" id="WP_262429959.1">
    <property type="nucleotide sequence ID" value="NZ_JACRTG010000020.1"/>
</dbReference>
<dbReference type="EMBL" id="JACRTG010000020">
    <property type="protein sequence ID" value="MBC8588504.1"/>
    <property type="molecule type" value="Genomic_DNA"/>
</dbReference>
<evidence type="ECO:0000256" key="6">
    <source>
        <dbReference type="ARBA" id="ARBA00022691"/>
    </source>
</evidence>
<dbReference type="InterPro" id="IPR023397">
    <property type="entry name" value="SAM-dep_MeTrfase_MraW_recog"/>
</dbReference>
<keyword evidence="6 7" id="KW-0949">S-adenosyl-L-methionine</keyword>
<dbReference type="NCBIfam" id="TIGR00006">
    <property type="entry name" value="16S rRNA (cytosine(1402)-N(4))-methyltransferase RsmH"/>
    <property type="match status" value="1"/>
</dbReference>
<dbReference type="SUPFAM" id="SSF53335">
    <property type="entry name" value="S-adenosyl-L-methionine-dependent methyltransferases"/>
    <property type="match status" value="1"/>
</dbReference>
<keyword evidence="5 7" id="KW-0808">Transferase</keyword>
<keyword evidence="9" id="KW-1185">Reference proteome</keyword>
<dbReference type="PANTHER" id="PTHR11265">
    <property type="entry name" value="S-ADENOSYL-METHYLTRANSFERASE MRAW"/>
    <property type="match status" value="1"/>
</dbReference>
<dbReference type="GO" id="GO:0005737">
    <property type="term" value="C:cytoplasm"/>
    <property type="evidence" value="ECO:0007669"/>
    <property type="project" value="UniProtKB-SubCell"/>
</dbReference>
<evidence type="ECO:0000313" key="8">
    <source>
        <dbReference type="EMBL" id="MBC8588504.1"/>
    </source>
</evidence>
<gene>
    <name evidence="7 8" type="primary">rsmH</name>
    <name evidence="8" type="ORF">H8707_09645</name>
</gene>
<dbReference type="InterPro" id="IPR029063">
    <property type="entry name" value="SAM-dependent_MTases_sf"/>
</dbReference>
<comment type="function">
    <text evidence="7">Specifically methylates the N4 position of cytidine in position 1402 (C1402) of 16S rRNA.</text>
</comment>
<keyword evidence="2 7" id="KW-0963">Cytoplasm</keyword>
<accession>A0A926EYA3</accession>
<dbReference type="FunFam" id="1.10.150.170:FF:000001">
    <property type="entry name" value="Ribosomal RNA small subunit methyltransferase H"/>
    <property type="match status" value="1"/>
</dbReference>
<dbReference type="InterPro" id="IPR002903">
    <property type="entry name" value="RsmH"/>
</dbReference>
<comment type="catalytic activity">
    <reaction evidence="7">
        <text>cytidine(1402) in 16S rRNA + S-adenosyl-L-methionine = N(4)-methylcytidine(1402) in 16S rRNA + S-adenosyl-L-homocysteine + H(+)</text>
        <dbReference type="Rhea" id="RHEA:42928"/>
        <dbReference type="Rhea" id="RHEA-COMP:10286"/>
        <dbReference type="Rhea" id="RHEA-COMP:10287"/>
        <dbReference type="ChEBI" id="CHEBI:15378"/>
        <dbReference type="ChEBI" id="CHEBI:57856"/>
        <dbReference type="ChEBI" id="CHEBI:59789"/>
        <dbReference type="ChEBI" id="CHEBI:74506"/>
        <dbReference type="ChEBI" id="CHEBI:82748"/>
        <dbReference type="EC" id="2.1.1.199"/>
    </reaction>
</comment>
<dbReference type="CDD" id="cd02440">
    <property type="entry name" value="AdoMet_MTases"/>
    <property type="match status" value="1"/>
</dbReference>
<evidence type="ECO:0000256" key="4">
    <source>
        <dbReference type="ARBA" id="ARBA00022603"/>
    </source>
</evidence>
<feature type="binding site" evidence="7">
    <location>
        <position position="107"/>
    </location>
    <ligand>
        <name>S-adenosyl-L-methionine</name>
        <dbReference type="ChEBI" id="CHEBI:59789"/>
    </ligand>
</feature>
<evidence type="ECO:0000256" key="3">
    <source>
        <dbReference type="ARBA" id="ARBA00022552"/>
    </source>
</evidence>
<evidence type="ECO:0000256" key="2">
    <source>
        <dbReference type="ARBA" id="ARBA00022490"/>
    </source>
</evidence>
<dbReference type="HAMAP" id="MF_01007">
    <property type="entry name" value="16SrRNA_methyltr_H"/>
    <property type="match status" value="1"/>
</dbReference>
<reference evidence="8" key="1">
    <citation type="submission" date="2020-08" db="EMBL/GenBank/DDBJ databases">
        <title>Genome public.</title>
        <authorList>
            <person name="Liu C."/>
            <person name="Sun Q."/>
        </authorList>
    </citation>
    <scope>NUCLEOTIDE SEQUENCE</scope>
    <source>
        <strain evidence="8">BX21</strain>
    </source>
</reference>
<feature type="binding site" evidence="7">
    <location>
        <position position="100"/>
    </location>
    <ligand>
        <name>S-adenosyl-L-methionine</name>
        <dbReference type="ChEBI" id="CHEBI:59789"/>
    </ligand>
</feature>
<evidence type="ECO:0000256" key="7">
    <source>
        <dbReference type="HAMAP-Rule" id="MF_01007"/>
    </source>
</evidence>
<evidence type="ECO:0000256" key="1">
    <source>
        <dbReference type="ARBA" id="ARBA00010396"/>
    </source>
</evidence>
<proteinExistence type="inferred from homology"/>
<organism evidence="8 9">
    <name type="scientific">Paratissierella segnis</name>
    <dbReference type="NCBI Taxonomy" id="2763679"/>
    <lineage>
        <taxon>Bacteria</taxon>
        <taxon>Bacillati</taxon>
        <taxon>Bacillota</taxon>
        <taxon>Tissierellia</taxon>
        <taxon>Tissierellales</taxon>
        <taxon>Tissierellaceae</taxon>
        <taxon>Paratissierella</taxon>
    </lineage>
</organism>
<name>A0A926EYA3_9FIRM</name>
<evidence type="ECO:0000256" key="5">
    <source>
        <dbReference type="ARBA" id="ARBA00022679"/>
    </source>
</evidence>
<protein>
    <recommendedName>
        <fullName evidence="7">Ribosomal RNA small subunit methyltransferase H</fullName>
        <ecNumber evidence="7">2.1.1.199</ecNumber>
    </recommendedName>
    <alternativeName>
        <fullName evidence="7">16S rRNA m(4)C1402 methyltransferase</fullName>
    </alternativeName>
    <alternativeName>
        <fullName evidence="7">rRNA (cytosine-N(4)-)-methyltransferase RsmH</fullName>
    </alternativeName>
</protein>
<dbReference type="PIRSF" id="PIRSF004486">
    <property type="entry name" value="MraW"/>
    <property type="match status" value="1"/>
</dbReference>
<dbReference type="PANTHER" id="PTHR11265:SF0">
    <property type="entry name" value="12S RRNA N4-METHYLCYTIDINE METHYLTRANSFERASE"/>
    <property type="match status" value="1"/>
</dbReference>
<evidence type="ECO:0000313" key="9">
    <source>
        <dbReference type="Proteomes" id="UP000601171"/>
    </source>
</evidence>
<dbReference type="AlphaFoldDB" id="A0A926EYA3"/>
<keyword evidence="3 7" id="KW-0698">rRNA processing</keyword>
<dbReference type="GO" id="GO:0070475">
    <property type="term" value="P:rRNA base methylation"/>
    <property type="evidence" value="ECO:0007669"/>
    <property type="project" value="UniProtKB-UniRule"/>
</dbReference>
<dbReference type="SUPFAM" id="SSF81799">
    <property type="entry name" value="Putative methyltransferase TM0872, insert domain"/>
    <property type="match status" value="1"/>
</dbReference>
<dbReference type="EC" id="2.1.1.199" evidence="7"/>
<feature type="binding site" evidence="7">
    <location>
        <begin position="33"/>
        <end position="35"/>
    </location>
    <ligand>
        <name>S-adenosyl-L-methionine</name>
        <dbReference type="ChEBI" id="CHEBI:59789"/>
    </ligand>
</feature>
<feature type="binding site" evidence="7">
    <location>
        <position position="79"/>
    </location>
    <ligand>
        <name>S-adenosyl-L-methionine</name>
        <dbReference type="ChEBI" id="CHEBI:59789"/>
    </ligand>
</feature>
<dbReference type="Gene3D" id="1.10.150.170">
    <property type="entry name" value="Putative methyltransferase TM0872, insert domain"/>
    <property type="match status" value="1"/>
</dbReference>
<dbReference type="Proteomes" id="UP000601171">
    <property type="component" value="Unassembled WGS sequence"/>
</dbReference>